<keyword evidence="2 6" id="KW-0808">Transferase</keyword>
<keyword evidence="5" id="KW-0067">ATP-binding</keyword>
<dbReference type="GO" id="GO:0008443">
    <property type="term" value="F:phosphofructokinase activity"/>
    <property type="evidence" value="ECO:0007669"/>
    <property type="project" value="TreeGrafter"/>
</dbReference>
<comment type="similarity">
    <text evidence="1">Belongs to the carbohydrate kinase PfkB family.</text>
</comment>
<evidence type="ECO:0000256" key="6">
    <source>
        <dbReference type="PIRNR" id="PIRNR000535"/>
    </source>
</evidence>
<dbReference type="InterPro" id="IPR029056">
    <property type="entry name" value="Ribokinase-like"/>
</dbReference>
<dbReference type="AlphaFoldDB" id="A0A229RBZ0"/>
<gene>
    <name evidence="8" type="ORF">CFP71_40945</name>
</gene>
<dbReference type="InterPro" id="IPR002173">
    <property type="entry name" value="Carboh/pur_kinase_PfkB_CS"/>
</dbReference>
<organism evidence="8 9">
    <name type="scientific">Amycolatopsis thailandensis</name>
    <dbReference type="NCBI Taxonomy" id="589330"/>
    <lineage>
        <taxon>Bacteria</taxon>
        <taxon>Bacillati</taxon>
        <taxon>Actinomycetota</taxon>
        <taxon>Actinomycetes</taxon>
        <taxon>Pseudonocardiales</taxon>
        <taxon>Pseudonocardiaceae</taxon>
        <taxon>Amycolatopsis</taxon>
    </lineage>
</organism>
<keyword evidence="9" id="KW-1185">Reference proteome</keyword>
<protein>
    <submittedName>
        <fullName evidence="8">1-phosphofructokinase</fullName>
    </submittedName>
</protein>
<dbReference type="EMBL" id="NMQT01000194">
    <property type="protein sequence ID" value="OXM44095.1"/>
    <property type="molecule type" value="Genomic_DNA"/>
</dbReference>
<dbReference type="CDD" id="cd01164">
    <property type="entry name" value="FruK_PfkB_like"/>
    <property type="match status" value="1"/>
</dbReference>
<dbReference type="InterPro" id="IPR017583">
    <property type="entry name" value="Tagatose/fructose_Pkinase"/>
</dbReference>
<evidence type="ECO:0000313" key="9">
    <source>
        <dbReference type="Proteomes" id="UP000215223"/>
    </source>
</evidence>
<proteinExistence type="inferred from homology"/>
<evidence type="ECO:0000256" key="2">
    <source>
        <dbReference type="ARBA" id="ARBA00022679"/>
    </source>
</evidence>
<dbReference type="PROSITE" id="PS00584">
    <property type="entry name" value="PFKB_KINASES_2"/>
    <property type="match status" value="1"/>
</dbReference>
<dbReference type="PIRSF" id="PIRSF000535">
    <property type="entry name" value="1PFK/6PFK/LacC"/>
    <property type="match status" value="1"/>
</dbReference>
<evidence type="ECO:0000259" key="7">
    <source>
        <dbReference type="Pfam" id="PF00294"/>
    </source>
</evidence>
<reference evidence="8 9" key="1">
    <citation type="submission" date="2017-07" db="EMBL/GenBank/DDBJ databases">
        <title>Amycolatopsis thailandensis Genome sequencing and assembly.</title>
        <authorList>
            <person name="Kaur N."/>
            <person name="Mayilraj S."/>
        </authorList>
    </citation>
    <scope>NUCLEOTIDE SEQUENCE [LARGE SCALE GENOMIC DNA]</scope>
    <source>
        <strain evidence="8 9">JCM 16380</strain>
    </source>
</reference>
<dbReference type="NCBIfam" id="TIGR03168">
    <property type="entry name" value="1-PFK"/>
    <property type="match status" value="1"/>
</dbReference>
<accession>A0A229RBZ0</accession>
<dbReference type="Pfam" id="PF00294">
    <property type="entry name" value="PfkB"/>
    <property type="match status" value="1"/>
</dbReference>
<dbReference type="PANTHER" id="PTHR46566">
    <property type="entry name" value="1-PHOSPHOFRUCTOKINASE-RELATED"/>
    <property type="match status" value="1"/>
</dbReference>
<evidence type="ECO:0000313" key="8">
    <source>
        <dbReference type="EMBL" id="OXM44095.1"/>
    </source>
</evidence>
<dbReference type="OrthoDB" id="9801219at2"/>
<evidence type="ECO:0000256" key="4">
    <source>
        <dbReference type="ARBA" id="ARBA00022777"/>
    </source>
</evidence>
<evidence type="ECO:0000256" key="1">
    <source>
        <dbReference type="ARBA" id="ARBA00010688"/>
    </source>
</evidence>
<dbReference type="Proteomes" id="UP000215223">
    <property type="component" value="Unassembled WGS sequence"/>
</dbReference>
<comment type="caution">
    <text evidence="8">The sequence shown here is derived from an EMBL/GenBank/DDBJ whole genome shotgun (WGS) entry which is preliminary data.</text>
</comment>
<sequence length="312" mass="32206">MFVVLVADPSVDRVIEVDRLERGGLHWASAGTVRPCGRGVHLARALAGNGFGARVVVPAGGPDGDNLVSLLRAEDIEVIRVRTEATVRRNIGLVEPDATVTRVNEIGPRLSGNEVRVLCDSLVKHVDDAHWVVLAGRTPRGMDPETLAEVVARLSGAGVKVAVDSSGSALVEAVKAGPALVKLNLEELESATTRQLTTFADVADAAQQLRSLGAGAVLAGFGAKGAVLVEDIGTWRAKPTPVRTVSTIGAGDALLAGFLAAGAEGAEALSAAVCWAAAAVSLPGSVMPGPVDIEAREREVDASSEWDEEVRG</sequence>
<dbReference type="GO" id="GO:0005524">
    <property type="term" value="F:ATP binding"/>
    <property type="evidence" value="ECO:0007669"/>
    <property type="project" value="UniProtKB-KW"/>
</dbReference>
<dbReference type="PANTHER" id="PTHR46566:SF5">
    <property type="entry name" value="1-PHOSPHOFRUCTOKINASE"/>
    <property type="match status" value="1"/>
</dbReference>
<feature type="domain" description="Carbohydrate kinase PfkB" evidence="7">
    <location>
        <begin position="10"/>
        <end position="284"/>
    </location>
</feature>
<dbReference type="InterPro" id="IPR011611">
    <property type="entry name" value="PfkB_dom"/>
</dbReference>
<dbReference type="SUPFAM" id="SSF53613">
    <property type="entry name" value="Ribokinase-like"/>
    <property type="match status" value="1"/>
</dbReference>
<name>A0A229RBZ0_9PSEU</name>
<dbReference type="Gene3D" id="3.40.1190.20">
    <property type="match status" value="1"/>
</dbReference>
<dbReference type="GO" id="GO:0005829">
    <property type="term" value="C:cytosol"/>
    <property type="evidence" value="ECO:0007669"/>
    <property type="project" value="TreeGrafter"/>
</dbReference>
<evidence type="ECO:0000256" key="3">
    <source>
        <dbReference type="ARBA" id="ARBA00022741"/>
    </source>
</evidence>
<keyword evidence="4 8" id="KW-0418">Kinase</keyword>
<keyword evidence="3" id="KW-0547">Nucleotide-binding</keyword>
<evidence type="ECO:0000256" key="5">
    <source>
        <dbReference type="ARBA" id="ARBA00022840"/>
    </source>
</evidence>